<feature type="compositionally biased region" description="Basic and acidic residues" evidence="1">
    <location>
        <begin position="146"/>
        <end position="157"/>
    </location>
</feature>
<feature type="region of interest" description="Disordered" evidence="1">
    <location>
        <begin position="103"/>
        <end position="157"/>
    </location>
</feature>
<evidence type="ECO:0000313" key="2">
    <source>
        <dbReference type="EMBL" id="KAG2464326.1"/>
    </source>
</evidence>
<dbReference type="SUPFAM" id="SSF47781">
    <property type="entry name" value="RuvA domain 2-like"/>
    <property type="match status" value="1"/>
</dbReference>
<evidence type="ECO:0000256" key="1">
    <source>
        <dbReference type="SAM" id="MobiDB-lite"/>
    </source>
</evidence>
<dbReference type="Gene3D" id="1.10.150.280">
    <property type="entry name" value="AF1531-like domain"/>
    <property type="match status" value="1"/>
</dbReference>
<dbReference type="InterPro" id="IPR010994">
    <property type="entry name" value="RuvA_2-like"/>
</dbReference>
<dbReference type="AlphaFoldDB" id="A0A8X8BS49"/>
<dbReference type="EMBL" id="JAATIS010003638">
    <property type="protein sequence ID" value="KAG2464326.1"/>
    <property type="molecule type" value="Genomic_DNA"/>
</dbReference>
<name>A0A8X8BS49_POLSE</name>
<keyword evidence="3" id="KW-1185">Reference proteome</keyword>
<feature type="non-terminal residue" evidence="2">
    <location>
        <position position="329"/>
    </location>
</feature>
<dbReference type="Proteomes" id="UP000886611">
    <property type="component" value="Unassembled WGS sequence"/>
</dbReference>
<feature type="non-terminal residue" evidence="2">
    <location>
        <position position="1"/>
    </location>
</feature>
<gene>
    <name evidence="2" type="primary">Kif22_2</name>
    <name evidence="2" type="ORF">GTO96_0002235</name>
</gene>
<comment type="caution">
    <text evidence="2">The sequence shown here is derived from an EMBL/GenBank/DDBJ whole genome shotgun (WGS) entry which is preliminary data.</text>
</comment>
<proteinExistence type="predicted"/>
<evidence type="ECO:0000313" key="3">
    <source>
        <dbReference type="Proteomes" id="UP000886611"/>
    </source>
</evidence>
<sequence>MHKAKYSVDEVLHIISELDFDLSDSDFDTSDLELEIVNESGVLASADCGAEHVCVADPPTKMTIKKLTKEPGGPVRTPLKLKVVSVAKTIDYTNQVMKARRFSAIGESPKAQQAKNLKREERPQNQETLASPPQVKENVSPLPQEPKQEEKVTSDPKEQEALSELLNILQHGSKKQLRSLNLIGDKKTKMIIEWRSHNALKQIEDLEKIDGISTKIVEALKTSYYIYNNPMHQTSGILYARLTLWLSVAGVLQILFPELSRCPLAVATYPNRFQLQSPKPMAPMQPWWYGGLVGELPSHVQRYKWPFSYSRLLLQVSWYGKIPDHPSQQ</sequence>
<reference evidence="2 3" key="1">
    <citation type="journal article" date="2021" name="Cell">
        <title>Tracing the genetic footprints of vertebrate landing in non-teleost ray-finned fishes.</title>
        <authorList>
            <person name="Bi X."/>
            <person name="Wang K."/>
            <person name="Yang L."/>
            <person name="Pan H."/>
            <person name="Jiang H."/>
            <person name="Wei Q."/>
            <person name="Fang M."/>
            <person name="Yu H."/>
            <person name="Zhu C."/>
            <person name="Cai Y."/>
            <person name="He Y."/>
            <person name="Gan X."/>
            <person name="Zeng H."/>
            <person name="Yu D."/>
            <person name="Zhu Y."/>
            <person name="Jiang H."/>
            <person name="Qiu Q."/>
            <person name="Yang H."/>
            <person name="Zhang Y.E."/>
            <person name="Wang W."/>
            <person name="Zhu M."/>
            <person name="He S."/>
            <person name="Zhang G."/>
        </authorList>
    </citation>
    <scope>NUCLEOTIDE SEQUENCE [LARGE SCALE GENOMIC DNA]</scope>
    <source>
        <strain evidence="2">Bchr_013</strain>
    </source>
</reference>
<organism evidence="2 3">
    <name type="scientific">Polypterus senegalus</name>
    <name type="common">Senegal bichir</name>
    <dbReference type="NCBI Taxonomy" id="55291"/>
    <lineage>
        <taxon>Eukaryota</taxon>
        <taxon>Metazoa</taxon>
        <taxon>Chordata</taxon>
        <taxon>Craniata</taxon>
        <taxon>Vertebrata</taxon>
        <taxon>Euteleostomi</taxon>
        <taxon>Actinopterygii</taxon>
        <taxon>Polypteriformes</taxon>
        <taxon>Polypteridae</taxon>
        <taxon>Polypterus</taxon>
    </lineage>
</organism>
<accession>A0A8X8BS49</accession>
<protein>
    <submittedName>
        <fullName evidence="2">KIF22 protein</fullName>
    </submittedName>
</protein>